<dbReference type="PANTHER" id="PTHR43133">
    <property type="entry name" value="RNA POLYMERASE ECF-TYPE SIGMA FACTO"/>
    <property type="match status" value="1"/>
</dbReference>
<dbReference type="NCBIfam" id="TIGR02937">
    <property type="entry name" value="sigma70-ECF"/>
    <property type="match status" value="1"/>
</dbReference>
<feature type="domain" description="RNA polymerase sigma-70 region 2" evidence="5">
    <location>
        <begin position="26"/>
        <end position="94"/>
    </location>
</feature>
<gene>
    <name evidence="7" type="ORF">H3C67_02720</name>
</gene>
<dbReference type="InterPro" id="IPR007627">
    <property type="entry name" value="RNA_pol_sigma70_r2"/>
</dbReference>
<reference evidence="7" key="1">
    <citation type="journal article" date="2022" name="ISME J.">
        <title>A general approach to explore prokaryotic protein glycosylation reveals the unique surface layer modulation of an anammox bacterium.</title>
        <authorList>
            <person name="Pabst M."/>
            <person name="Grouzdev D.S."/>
            <person name="Lawson C.E."/>
            <person name="Kleikamp H.B.C."/>
            <person name="de Ram C."/>
            <person name="Louwen R."/>
            <person name="Lin Y.M."/>
            <person name="Lucker S."/>
            <person name="van Loosdrecht M.C.M."/>
            <person name="Laureni M."/>
        </authorList>
    </citation>
    <scope>NUCLEOTIDE SEQUENCE</scope>
    <source>
        <strain evidence="7">BROCD043</strain>
    </source>
</reference>
<proteinExistence type="inferred from homology"/>
<dbReference type="PANTHER" id="PTHR43133:SF62">
    <property type="entry name" value="RNA POLYMERASE SIGMA FACTOR SIGZ"/>
    <property type="match status" value="1"/>
</dbReference>
<dbReference type="Pfam" id="PF08281">
    <property type="entry name" value="Sigma70_r4_2"/>
    <property type="match status" value="1"/>
</dbReference>
<dbReference type="InterPro" id="IPR036388">
    <property type="entry name" value="WH-like_DNA-bd_sf"/>
</dbReference>
<dbReference type="GO" id="GO:0003677">
    <property type="term" value="F:DNA binding"/>
    <property type="evidence" value="ECO:0007669"/>
    <property type="project" value="InterPro"/>
</dbReference>
<sequence length="188" mass="22233">MEELNDAEQITLFSKEKLGKRDFSKLYKIYQRKVYEFILKRVSHPQTAEDLTADVFEKILKNINDFQWQGITVSAWIFRIARNHVIDYYRKNSKRKTDSSIEEIGHLLASHSPTVDSEIQSDEAEIGLYNSIRELKEDDQYLVYYKFFEELSNKQISDITGLSETNIGTRLHRIRKKLKSYLSKRNIS</sequence>
<organism evidence="7 8">
    <name type="scientific">Candidatus Dojkabacteria bacterium</name>
    <dbReference type="NCBI Taxonomy" id="2099670"/>
    <lineage>
        <taxon>Bacteria</taxon>
        <taxon>Candidatus Dojkabacteria</taxon>
    </lineage>
</organism>
<dbReference type="Pfam" id="PF04542">
    <property type="entry name" value="Sigma70_r2"/>
    <property type="match status" value="1"/>
</dbReference>
<feature type="domain" description="RNA polymerase sigma factor 70 region 4 type 2" evidence="6">
    <location>
        <begin position="129"/>
        <end position="178"/>
    </location>
</feature>
<dbReference type="InterPro" id="IPR039425">
    <property type="entry name" value="RNA_pol_sigma-70-like"/>
</dbReference>
<dbReference type="GO" id="GO:0006352">
    <property type="term" value="P:DNA-templated transcription initiation"/>
    <property type="evidence" value="ECO:0007669"/>
    <property type="project" value="InterPro"/>
</dbReference>
<protein>
    <submittedName>
        <fullName evidence="7">Sigma-70 family RNA polymerase sigma factor</fullName>
    </submittedName>
</protein>
<dbReference type="CDD" id="cd06171">
    <property type="entry name" value="Sigma70_r4"/>
    <property type="match status" value="1"/>
</dbReference>
<dbReference type="Gene3D" id="1.10.10.10">
    <property type="entry name" value="Winged helix-like DNA-binding domain superfamily/Winged helix DNA-binding domain"/>
    <property type="match status" value="1"/>
</dbReference>
<dbReference type="EMBL" id="JACFOF010000005">
    <property type="protein sequence ID" value="MBW7953675.1"/>
    <property type="molecule type" value="Genomic_DNA"/>
</dbReference>
<evidence type="ECO:0000256" key="2">
    <source>
        <dbReference type="ARBA" id="ARBA00023015"/>
    </source>
</evidence>
<accession>A0A952AK60</accession>
<evidence type="ECO:0000313" key="8">
    <source>
        <dbReference type="Proteomes" id="UP000781173"/>
    </source>
</evidence>
<dbReference type="InterPro" id="IPR013325">
    <property type="entry name" value="RNA_pol_sigma_r2"/>
</dbReference>
<evidence type="ECO:0000256" key="4">
    <source>
        <dbReference type="ARBA" id="ARBA00023163"/>
    </source>
</evidence>
<evidence type="ECO:0000313" key="7">
    <source>
        <dbReference type="EMBL" id="MBW7953675.1"/>
    </source>
</evidence>
<dbReference type="SUPFAM" id="SSF88659">
    <property type="entry name" value="Sigma3 and sigma4 domains of RNA polymerase sigma factors"/>
    <property type="match status" value="1"/>
</dbReference>
<keyword evidence="3" id="KW-0731">Sigma factor</keyword>
<keyword evidence="4" id="KW-0804">Transcription</keyword>
<dbReference type="Proteomes" id="UP000781173">
    <property type="component" value="Unassembled WGS sequence"/>
</dbReference>
<dbReference type="GO" id="GO:0016987">
    <property type="term" value="F:sigma factor activity"/>
    <property type="evidence" value="ECO:0007669"/>
    <property type="project" value="UniProtKB-KW"/>
</dbReference>
<name>A0A952AK60_9BACT</name>
<dbReference type="InterPro" id="IPR013324">
    <property type="entry name" value="RNA_pol_sigma_r3/r4-like"/>
</dbReference>
<evidence type="ECO:0000256" key="3">
    <source>
        <dbReference type="ARBA" id="ARBA00023082"/>
    </source>
</evidence>
<keyword evidence="2" id="KW-0805">Transcription regulation</keyword>
<dbReference type="Gene3D" id="1.10.1740.10">
    <property type="match status" value="1"/>
</dbReference>
<comment type="caution">
    <text evidence="7">The sequence shown here is derived from an EMBL/GenBank/DDBJ whole genome shotgun (WGS) entry which is preliminary data.</text>
</comment>
<evidence type="ECO:0000256" key="1">
    <source>
        <dbReference type="ARBA" id="ARBA00010641"/>
    </source>
</evidence>
<comment type="similarity">
    <text evidence="1">Belongs to the sigma-70 factor family. ECF subfamily.</text>
</comment>
<evidence type="ECO:0000259" key="5">
    <source>
        <dbReference type="Pfam" id="PF04542"/>
    </source>
</evidence>
<dbReference type="InterPro" id="IPR013249">
    <property type="entry name" value="RNA_pol_sigma70_r4_t2"/>
</dbReference>
<dbReference type="InterPro" id="IPR014284">
    <property type="entry name" value="RNA_pol_sigma-70_dom"/>
</dbReference>
<evidence type="ECO:0000259" key="6">
    <source>
        <dbReference type="Pfam" id="PF08281"/>
    </source>
</evidence>
<dbReference type="SUPFAM" id="SSF88946">
    <property type="entry name" value="Sigma2 domain of RNA polymerase sigma factors"/>
    <property type="match status" value="1"/>
</dbReference>
<dbReference type="AlphaFoldDB" id="A0A952AK60"/>